<dbReference type="RefSeq" id="WP_219748494.1">
    <property type="nucleotide sequence ID" value="NZ_JAHXZN010000002.1"/>
</dbReference>
<evidence type="ECO:0000256" key="1">
    <source>
        <dbReference type="SAM" id="SignalP"/>
    </source>
</evidence>
<name>A0ABS7BNL7_9SPHN</name>
<accession>A0ABS7BNL7</accession>
<dbReference type="PROSITE" id="PS51257">
    <property type="entry name" value="PROKAR_LIPOPROTEIN"/>
    <property type="match status" value="1"/>
</dbReference>
<sequence>MRRPATPIAALAAALLLTGCATNAVRIQAATDVTARGREATAATAAYLDSVEQRRRDAAAALVASDPSCLPASPLRIQVPTIAAAPPASLCPERDTPAPGYTLLSIDVGTSPRALLEPRVALLAAVGDYVEALATIVAAPQADVSTELTAFAERVGRVVAAAGVADVDPATPRGQGLVALATFAAELAREARTAGQVRALVEERGATVDRVLGELRGEVEGWGRTAARSADDLYGNALFRTYLRHRADLTAEQREQLAARVFAAREASRTGPARAAAVADALALASTAQADLRAALSGRLTPAQRRTAAKLNLDRIARALALVATVARPL</sequence>
<evidence type="ECO:0000313" key="2">
    <source>
        <dbReference type="EMBL" id="MBW6531110.1"/>
    </source>
</evidence>
<feature type="chain" id="PRO_5045679030" description="Lipoprotein" evidence="1">
    <location>
        <begin position="25"/>
        <end position="330"/>
    </location>
</feature>
<keyword evidence="1" id="KW-0732">Signal</keyword>
<dbReference type="EMBL" id="JAHXZN010000002">
    <property type="protein sequence ID" value="MBW6531110.1"/>
    <property type="molecule type" value="Genomic_DNA"/>
</dbReference>
<dbReference type="Proteomes" id="UP000759103">
    <property type="component" value="Unassembled WGS sequence"/>
</dbReference>
<gene>
    <name evidence="2" type="ORF">KZ820_10220</name>
</gene>
<keyword evidence="3" id="KW-1185">Reference proteome</keyword>
<evidence type="ECO:0008006" key="4">
    <source>
        <dbReference type="Google" id="ProtNLM"/>
    </source>
</evidence>
<feature type="signal peptide" evidence="1">
    <location>
        <begin position="1"/>
        <end position="24"/>
    </location>
</feature>
<protein>
    <recommendedName>
        <fullName evidence="4">Lipoprotein</fullName>
    </recommendedName>
</protein>
<proteinExistence type="predicted"/>
<organism evidence="2 3">
    <name type="scientific">Sphingomonas citri</name>
    <dbReference type="NCBI Taxonomy" id="2862499"/>
    <lineage>
        <taxon>Bacteria</taxon>
        <taxon>Pseudomonadati</taxon>
        <taxon>Pseudomonadota</taxon>
        <taxon>Alphaproteobacteria</taxon>
        <taxon>Sphingomonadales</taxon>
        <taxon>Sphingomonadaceae</taxon>
        <taxon>Sphingomonas</taxon>
    </lineage>
</organism>
<evidence type="ECO:0000313" key="3">
    <source>
        <dbReference type="Proteomes" id="UP000759103"/>
    </source>
</evidence>
<comment type="caution">
    <text evidence="2">The sequence shown here is derived from an EMBL/GenBank/DDBJ whole genome shotgun (WGS) entry which is preliminary data.</text>
</comment>
<reference evidence="2 3" key="1">
    <citation type="submission" date="2021-07" db="EMBL/GenBank/DDBJ databases">
        <title>Sphingomonas sp.</title>
        <authorList>
            <person name="Feng G."/>
            <person name="Li J."/>
            <person name="Pan M."/>
        </authorList>
    </citation>
    <scope>NUCLEOTIDE SEQUENCE [LARGE SCALE GENOMIC DNA]</scope>
    <source>
        <strain evidence="2 3">RRHST34</strain>
    </source>
</reference>